<comment type="caution">
    <text evidence="2">The sequence shown here is derived from an EMBL/GenBank/DDBJ whole genome shotgun (WGS) entry which is preliminary data.</text>
</comment>
<feature type="non-terminal residue" evidence="2">
    <location>
        <position position="155"/>
    </location>
</feature>
<keyword evidence="3" id="KW-1185">Reference proteome</keyword>
<protein>
    <submittedName>
        <fullName evidence="2">Uncharacterized protein</fullName>
    </submittedName>
</protein>
<organism evidence="2 3">
    <name type="scientific">Trichinella pseudospiralis</name>
    <name type="common">Parasitic roundworm</name>
    <dbReference type="NCBI Taxonomy" id="6337"/>
    <lineage>
        <taxon>Eukaryota</taxon>
        <taxon>Metazoa</taxon>
        <taxon>Ecdysozoa</taxon>
        <taxon>Nematoda</taxon>
        <taxon>Enoplea</taxon>
        <taxon>Dorylaimia</taxon>
        <taxon>Trichinellida</taxon>
        <taxon>Trichinellidae</taxon>
        <taxon>Trichinella</taxon>
    </lineage>
</organism>
<evidence type="ECO:0000313" key="3">
    <source>
        <dbReference type="Proteomes" id="UP000054805"/>
    </source>
</evidence>
<dbReference type="Proteomes" id="UP000054805">
    <property type="component" value="Unassembled WGS sequence"/>
</dbReference>
<dbReference type="AlphaFoldDB" id="A0A0V1IN29"/>
<sequence>LMTFEKKSRQKKSRHTSEKADVRKNPPCLLLGGGTAQSMFAKPAHLLRRSVMHGENNGQLLCLFLFNQSCFLLYSAATTLSSTRKKMLVASVIVHRARHQMLTKLLSMIGSQRASNCMYVCSSSSSSSSSCFTILSDKFASDLSRWLACRMLCLS</sequence>
<gene>
    <name evidence="2" type="ORF">T4B_9953</name>
</gene>
<feature type="compositionally biased region" description="Basic and acidic residues" evidence="1">
    <location>
        <begin position="15"/>
        <end position="24"/>
    </location>
</feature>
<reference evidence="2 3" key="1">
    <citation type="submission" date="2015-01" db="EMBL/GenBank/DDBJ databases">
        <title>Evolution of Trichinella species and genotypes.</title>
        <authorList>
            <person name="Korhonen P.K."/>
            <person name="Edoardo P."/>
            <person name="Giuseppe L.R."/>
            <person name="Gasser R.B."/>
        </authorList>
    </citation>
    <scope>NUCLEOTIDE SEQUENCE [LARGE SCALE GENOMIC DNA]</scope>
    <source>
        <strain evidence="2">ISS588</strain>
    </source>
</reference>
<feature type="region of interest" description="Disordered" evidence="1">
    <location>
        <begin position="1"/>
        <end position="25"/>
    </location>
</feature>
<evidence type="ECO:0000313" key="2">
    <source>
        <dbReference type="EMBL" id="KRZ24104.1"/>
    </source>
</evidence>
<evidence type="ECO:0000256" key="1">
    <source>
        <dbReference type="SAM" id="MobiDB-lite"/>
    </source>
</evidence>
<dbReference type="EMBL" id="JYDS01000129">
    <property type="protein sequence ID" value="KRZ24104.1"/>
    <property type="molecule type" value="Genomic_DNA"/>
</dbReference>
<name>A0A0V1IN29_TRIPS</name>
<accession>A0A0V1IN29</accession>
<proteinExistence type="predicted"/>
<feature type="non-terminal residue" evidence="2">
    <location>
        <position position="1"/>
    </location>
</feature>